<dbReference type="GO" id="GO:0000160">
    <property type="term" value="P:phosphorelay signal transduction system"/>
    <property type="evidence" value="ECO:0007669"/>
    <property type="project" value="InterPro"/>
</dbReference>
<dbReference type="RefSeq" id="WP_170194528.1">
    <property type="nucleotide sequence ID" value="NZ_JABBNB010000011.1"/>
</dbReference>
<dbReference type="GO" id="GO:0006355">
    <property type="term" value="P:regulation of DNA-templated transcription"/>
    <property type="evidence" value="ECO:0007669"/>
    <property type="project" value="InterPro"/>
</dbReference>
<organism evidence="8 9">
    <name type="scientific">Gordonia asplenii</name>
    <dbReference type="NCBI Taxonomy" id="2725283"/>
    <lineage>
        <taxon>Bacteria</taxon>
        <taxon>Bacillati</taxon>
        <taxon>Actinomycetota</taxon>
        <taxon>Actinomycetes</taxon>
        <taxon>Mycobacteriales</taxon>
        <taxon>Gordoniaceae</taxon>
        <taxon>Gordonia</taxon>
    </lineage>
</organism>
<dbReference type="InterPro" id="IPR058245">
    <property type="entry name" value="NreC/VraR/RcsB-like_REC"/>
</dbReference>
<dbReference type="PANTHER" id="PTHR43214:SF24">
    <property type="entry name" value="TRANSCRIPTIONAL REGULATORY PROTEIN NARL-RELATED"/>
    <property type="match status" value="1"/>
</dbReference>
<dbReference type="InterPro" id="IPR039420">
    <property type="entry name" value="WalR-like"/>
</dbReference>
<dbReference type="CDD" id="cd06170">
    <property type="entry name" value="LuxR_C_like"/>
    <property type="match status" value="1"/>
</dbReference>
<keyword evidence="4" id="KW-0804">Transcription</keyword>
<keyword evidence="9" id="KW-1185">Reference proteome</keyword>
<dbReference type="Pfam" id="PF00196">
    <property type="entry name" value="GerE"/>
    <property type="match status" value="1"/>
</dbReference>
<dbReference type="GO" id="GO:0003677">
    <property type="term" value="F:DNA binding"/>
    <property type="evidence" value="ECO:0007669"/>
    <property type="project" value="UniProtKB-KW"/>
</dbReference>
<dbReference type="SMART" id="SM00448">
    <property type="entry name" value="REC"/>
    <property type="match status" value="1"/>
</dbReference>
<evidence type="ECO:0000313" key="9">
    <source>
        <dbReference type="Proteomes" id="UP000550729"/>
    </source>
</evidence>
<dbReference type="PANTHER" id="PTHR43214">
    <property type="entry name" value="TWO-COMPONENT RESPONSE REGULATOR"/>
    <property type="match status" value="1"/>
</dbReference>
<dbReference type="InterPro" id="IPR001789">
    <property type="entry name" value="Sig_transdc_resp-reg_receiver"/>
</dbReference>
<keyword evidence="2" id="KW-0805">Transcription regulation</keyword>
<dbReference type="InterPro" id="IPR016032">
    <property type="entry name" value="Sig_transdc_resp-reg_C-effctor"/>
</dbReference>
<dbReference type="PRINTS" id="PR00038">
    <property type="entry name" value="HTHLUXR"/>
</dbReference>
<dbReference type="InterPro" id="IPR011006">
    <property type="entry name" value="CheY-like_superfamily"/>
</dbReference>
<dbReference type="SMART" id="SM00421">
    <property type="entry name" value="HTH_LUXR"/>
    <property type="match status" value="1"/>
</dbReference>
<dbReference type="Gene3D" id="3.40.50.2300">
    <property type="match status" value="1"/>
</dbReference>
<feature type="domain" description="Response regulatory" evidence="7">
    <location>
        <begin position="6"/>
        <end position="121"/>
    </location>
</feature>
<name>A0A848KUS6_9ACTN</name>
<reference evidence="8 9" key="1">
    <citation type="submission" date="2020-04" db="EMBL/GenBank/DDBJ databases">
        <title>Gordonia sp. nov. TBRC 11910.</title>
        <authorList>
            <person name="Suriyachadkun C."/>
        </authorList>
    </citation>
    <scope>NUCLEOTIDE SEQUENCE [LARGE SCALE GENOMIC DNA]</scope>
    <source>
        <strain evidence="8 9">TBRC 11910</strain>
    </source>
</reference>
<evidence type="ECO:0000259" key="6">
    <source>
        <dbReference type="PROSITE" id="PS50043"/>
    </source>
</evidence>
<evidence type="ECO:0000256" key="2">
    <source>
        <dbReference type="ARBA" id="ARBA00023015"/>
    </source>
</evidence>
<proteinExistence type="predicted"/>
<dbReference type="CDD" id="cd17535">
    <property type="entry name" value="REC_NarL-like"/>
    <property type="match status" value="1"/>
</dbReference>
<dbReference type="SUPFAM" id="SSF52172">
    <property type="entry name" value="CheY-like"/>
    <property type="match status" value="1"/>
</dbReference>
<protein>
    <submittedName>
        <fullName evidence="8">Response regulator transcription factor</fullName>
    </submittedName>
</protein>
<dbReference type="Pfam" id="PF00072">
    <property type="entry name" value="Response_reg"/>
    <property type="match status" value="1"/>
</dbReference>
<accession>A0A848KUS6</accession>
<feature type="modified residue" description="4-aspartylphosphate" evidence="5">
    <location>
        <position position="57"/>
    </location>
</feature>
<evidence type="ECO:0000256" key="4">
    <source>
        <dbReference type="ARBA" id="ARBA00023163"/>
    </source>
</evidence>
<feature type="domain" description="HTH luxR-type" evidence="6">
    <location>
        <begin position="148"/>
        <end position="213"/>
    </location>
</feature>
<evidence type="ECO:0000259" key="7">
    <source>
        <dbReference type="PROSITE" id="PS50110"/>
    </source>
</evidence>
<dbReference type="PROSITE" id="PS50043">
    <property type="entry name" value="HTH_LUXR_2"/>
    <property type="match status" value="1"/>
</dbReference>
<dbReference type="Proteomes" id="UP000550729">
    <property type="component" value="Unassembled WGS sequence"/>
</dbReference>
<comment type="caution">
    <text evidence="8">The sequence shown here is derived from an EMBL/GenBank/DDBJ whole genome shotgun (WGS) entry which is preliminary data.</text>
</comment>
<evidence type="ECO:0000256" key="1">
    <source>
        <dbReference type="ARBA" id="ARBA00022553"/>
    </source>
</evidence>
<keyword evidence="1 5" id="KW-0597">Phosphoprotein</keyword>
<keyword evidence="3" id="KW-0238">DNA-binding</keyword>
<dbReference type="PROSITE" id="PS50110">
    <property type="entry name" value="RESPONSE_REGULATORY"/>
    <property type="match status" value="1"/>
</dbReference>
<dbReference type="InterPro" id="IPR000792">
    <property type="entry name" value="Tscrpt_reg_LuxR_C"/>
</dbReference>
<dbReference type="EMBL" id="JABBNB010000011">
    <property type="protein sequence ID" value="NMO02022.1"/>
    <property type="molecule type" value="Genomic_DNA"/>
</dbReference>
<gene>
    <name evidence="8" type="ORF">HH308_12445</name>
</gene>
<evidence type="ECO:0000256" key="3">
    <source>
        <dbReference type="ARBA" id="ARBA00023125"/>
    </source>
</evidence>
<dbReference type="AlphaFoldDB" id="A0A848KUS6"/>
<dbReference type="SUPFAM" id="SSF46894">
    <property type="entry name" value="C-terminal effector domain of the bipartite response regulators"/>
    <property type="match status" value="1"/>
</dbReference>
<evidence type="ECO:0000313" key="8">
    <source>
        <dbReference type="EMBL" id="NMO02022.1"/>
    </source>
</evidence>
<evidence type="ECO:0000256" key="5">
    <source>
        <dbReference type="PROSITE-ProRule" id="PRU00169"/>
    </source>
</evidence>
<sequence>MTEPIRVLIADDHAMFRAGLRTVIDACPDTTCVGEAGDGRAAIDEVLRTRPDVAVLDVRMPKLDGVAAVGPIVDATSVRVLMLTTYDSEEVLANALRAGAAGFLLKSSPPEELIGAIRVVARGDSVIDPVMTKRLATRVAETLAPVPVPAAVSTLTAREYEVLLLLADALSNAEIAAVLFVGEQTVKTHVSHILAKLGVRDRIHAVVYAHRHRLTEQPRP</sequence>